<evidence type="ECO:0000313" key="1">
    <source>
        <dbReference type="EMBL" id="CAE7560048.1"/>
    </source>
</evidence>
<reference evidence="1" key="1">
    <citation type="submission" date="2021-02" db="EMBL/GenBank/DDBJ databases">
        <authorList>
            <person name="Dougan E. K."/>
            <person name="Rhodes N."/>
            <person name="Thang M."/>
            <person name="Chan C."/>
        </authorList>
    </citation>
    <scope>NUCLEOTIDE SEQUENCE</scope>
</reference>
<organism evidence="1 2">
    <name type="scientific">Symbiodinium natans</name>
    <dbReference type="NCBI Taxonomy" id="878477"/>
    <lineage>
        <taxon>Eukaryota</taxon>
        <taxon>Sar</taxon>
        <taxon>Alveolata</taxon>
        <taxon>Dinophyceae</taxon>
        <taxon>Suessiales</taxon>
        <taxon>Symbiodiniaceae</taxon>
        <taxon>Symbiodinium</taxon>
    </lineage>
</organism>
<evidence type="ECO:0000313" key="2">
    <source>
        <dbReference type="Proteomes" id="UP000604046"/>
    </source>
</evidence>
<proteinExistence type="predicted"/>
<dbReference type="Proteomes" id="UP000604046">
    <property type="component" value="Unassembled WGS sequence"/>
</dbReference>
<accession>A0A812U312</accession>
<protein>
    <submittedName>
        <fullName evidence="1">PGA protein</fullName>
    </submittedName>
</protein>
<dbReference type="OrthoDB" id="1305878at2759"/>
<keyword evidence="2" id="KW-1185">Reference proteome</keyword>
<dbReference type="AlphaFoldDB" id="A0A812U312"/>
<sequence length="218" mass="24023">MSCLCTDVFTDAYEAKMDGHVKQGAESGPVDIPEVKVKVDDVNKNVFTISFDKGRGYQGIRFAHVDSLLVISDVGSDALAQWNSVQSNKDTVLQPMDRVVAVNGEKGSAEDLLGMIHQEGNVSITLEHPRYLSIALKRKKKEKLLGVEVAAEESLGVVILNLQDRGLFPDYNSNAEPELQIKARLEDQQLLLREALVGLPGILEHLLHQREAVAQPRT</sequence>
<dbReference type="EMBL" id="CAJNDS010002664">
    <property type="protein sequence ID" value="CAE7560048.1"/>
    <property type="molecule type" value="Genomic_DNA"/>
</dbReference>
<comment type="caution">
    <text evidence="1">The sequence shown here is derived from an EMBL/GenBank/DDBJ whole genome shotgun (WGS) entry which is preliminary data.</text>
</comment>
<gene>
    <name evidence="1" type="primary">PGA</name>
    <name evidence="1" type="ORF">SNAT2548_LOCUS31569</name>
</gene>
<name>A0A812U312_9DINO</name>